<protein>
    <submittedName>
        <fullName evidence="2">Uncharacterized protein</fullName>
    </submittedName>
</protein>
<evidence type="ECO:0000313" key="3">
    <source>
        <dbReference type="Proteomes" id="UP001151295"/>
    </source>
</evidence>
<dbReference type="EMBL" id="JANBQD010000032">
    <property type="protein sequence ID" value="KAJ1991946.1"/>
    <property type="molecule type" value="Genomic_DNA"/>
</dbReference>
<accession>A0ABQ8PMT1</accession>
<name>A0ABQ8PMT1_9FUNG</name>
<evidence type="ECO:0000256" key="1">
    <source>
        <dbReference type="SAM" id="Phobius"/>
    </source>
</evidence>
<proteinExistence type="predicted"/>
<organism evidence="2 3">
    <name type="scientific">Coemansia umbellata</name>
    <dbReference type="NCBI Taxonomy" id="1424467"/>
    <lineage>
        <taxon>Eukaryota</taxon>
        <taxon>Fungi</taxon>
        <taxon>Fungi incertae sedis</taxon>
        <taxon>Zoopagomycota</taxon>
        <taxon>Kickxellomycotina</taxon>
        <taxon>Kickxellomycetes</taxon>
        <taxon>Kickxellales</taxon>
        <taxon>Kickxellaceae</taxon>
        <taxon>Coemansia</taxon>
    </lineage>
</organism>
<comment type="caution">
    <text evidence="2">The sequence shown here is derived from an EMBL/GenBank/DDBJ whole genome shotgun (WGS) entry which is preliminary data.</text>
</comment>
<reference evidence="2" key="1">
    <citation type="submission" date="2022-07" db="EMBL/GenBank/DDBJ databases">
        <title>Phylogenomic reconstructions and comparative analyses of Kickxellomycotina fungi.</title>
        <authorList>
            <person name="Reynolds N.K."/>
            <person name="Stajich J.E."/>
            <person name="Barry K."/>
            <person name="Grigoriev I.V."/>
            <person name="Crous P."/>
            <person name="Smith M.E."/>
        </authorList>
    </citation>
    <scope>NUCLEOTIDE SEQUENCE</scope>
    <source>
        <strain evidence="2">BCRC 34882</strain>
    </source>
</reference>
<feature type="transmembrane region" description="Helical" evidence="1">
    <location>
        <begin position="20"/>
        <end position="40"/>
    </location>
</feature>
<keyword evidence="1" id="KW-1133">Transmembrane helix</keyword>
<dbReference type="Proteomes" id="UP001151295">
    <property type="component" value="Unassembled WGS sequence"/>
</dbReference>
<keyword evidence="1" id="KW-0472">Membrane</keyword>
<keyword evidence="1" id="KW-0812">Transmembrane</keyword>
<sequence>MCRVLTYSVPKLNMTGHLDLAAAVLASLIVVCRQMVLLQIMGYHSCAYDMLLVLFMAGGQQNRAVEPYAAFMGNKRGCVLRSRQEKPTGSIIAAEIKNAQTGPQKKPRILSTIADANKSLTNILSVRWAASICYNNTLSTASSFAAAAAACAAFSAST</sequence>
<evidence type="ECO:0000313" key="2">
    <source>
        <dbReference type="EMBL" id="KAJ1991946.1"/>
    </source>
</evidence>
<keyword evidence="3" id="KW-1185">Reference proteome</keyword>
<gene>
    <name evidence="2" type="ORF">EDC05_003100</name>
</gene>